<dbReference type="Gene3D" id="1.10.357.10">
    <property type="entry name" value="Tetracycline Repressor, domain 2"/>
    <property type="match status" value="1"/>
</dbReference>
<evidence type="ECO:0000313" key="4">
    <source>
        <dbReference type="EMBL" id="GAA2203452.1"/>
    </source>
</evidence>
<dbReference type="RefSeq" id="WP_344301209.1">
    <property type="nucleotide sequence ID" value="NZ_BAAAQW010000014.1"/>
</dbReference>
<comment type="caution">
    <text evidence="4">The sequence shown here is derived from an EMBL/GenBank/DDBJ whole genome shotgun (WGS) entry which is preliminary data.</text>
</comment>
<reference evidence="5" key="1">
    <citation type="journal article" date="2019" name="Int. J. Syst. Evol. Microbiol.">
        <title>The Global Catalogue of Microorganisms (GCM) 10K type strain sequencing project: providing services to taxonomists for standard genome sequencing and annotation.</title>
        <authorList>
            <consortium name="The Broad Institute Genomics Platform"/>
            <consortium name="The Broad Institute Genome Sequencing Center for Infectious Disease"/>
            <person name="Wu L."/>
            <person name="Ma J."/>
        </authorList>
    </citation>
    <scope>NUCLEOTIDE SEQUENCE [LARGE SCALE GENOMIC DNA]</scope>
    <source>
        <strain evidence="5">JCM 16034</strain>
    </source>
</reference>
<dbReference type="InterPro" id="IPR001647">
    <property type="entry name" value="HTH_TetR"/>
</dbReference>
<dbReference type="PROSITE" id="PS50977">
    <property type="entry name" value="HTH_TETR_2"/>
    <property type="match status" value="1"/>
</dbReference>
<feature type="domain" description="HTH tetR-type" evidence="3">
    <location>
        <begin position="7"/>
        <end position="67"/>
    </location>
</feature>
<dbReference type="Proteomes" id="UP001500432">
    <property type="component" value="Unassembled WGS sequence"/>
</dbReference>
<proteinExistence type="predicted"/>
<evidence type="ECO:0000313" key="5">
    <source>
        <dbReference type="Proteomes" id="UP001500432"/>
    </source>
</evidence>
<keyword evidence="5" id="KW-1185">Reference proteome</keyword>
<evidence type="ECO:0000259" key="3">
    <source>
        <dbReference type="PROSITE" id="PS50977"/>
    </source>
</evidence>
<dbReference type="SUPFAM" id="SSF46689">
    <property type="entry name" value="Homeodomain-like"/>
    <property type="match status" value="1"/>
</dbReference>
<name>A0ABP5NVG9_9MICC</name>
<protein>
    <submittedName>
        <fullName evidence="4">TetR/AcrR family transcriptional regulator</fullName>
    </submittedName>
</protein>
<dbReference type="InterPro" id="IPR009057">
    <property type="entry name" value="Homeodomain-like_sf"/>
</dbReference>
<dbReference type="PRINTS" id="PR00455">
    <property type="entry name" value="HTHTETR"/>
</dbReference>
<sequence>MTRRTAEENRRNILEVATRLYYQQGIRAVGMDAVVKECGVGNATVYRQFPTKDALATAYVRGGADAWFERMEQAAAEYVDPRQKLSAVFEVLAEDTAGAGYRGCPMLNTNTEFPEGDHPAHRVAVDHKQRVRDWLRTLAEQAGAEDPGLLAEELLIVLNGAYATAAVLDGRTYGNRALGLARRLIDEACPQR</sequence>
<dbReference type="PANTHER" id="PTHR30055">
    <property type="entry name" value="HTH-TYPE TRANSCRIPTIONAL REGULATOR RUTR"/>
    <property type="match status" value="1"/>
</dbReference>
<accession>A0ABP5NVG9</accession>
<keyword evidence="1 2" id="KW-0238">DNA-binding</keyword>
<evidence type="ECO:0000256" key="2">
    <source>
        <dbReference type="PROSITE-ProRule" id="PRU00335"/>
    </source>
</evidence>
<dbReference type="PANTHER" id="PTHR30055:SF200">
    <property type="entry name" value="HTH-TYPE TRANSCRIPTIONAL REPRESSOR BDCR"/>
    <property type="match status" value="1"/>
</dbReference>
<dbReference type="InterPro" id="IPR050109">
    <property type="entry name" value="HTH-type_TetR-like_transc_reg"/>
</dbReference>
<evidence type="ECO:0000256" key="1">
    <source>
        <dbReference type="ARBA" id="ARBA00023125"/>
    </source>
</evidence>
<dbReference type="Pfam" id="PF00440">
    <property type="entry name" value="TetR_N"/>
    <property type="match status" value="1"/>
</dbReference>
<organism evidence="4 5">
    <name type="scientific">Sinomonas flava</name>
    <dbReference type="NCBI Taxonomy" id="496857"/>
    <lineage>
        <taxon>Bacteria</taxon>
        <taxon>Bacillati</taxon>
        <taxon>Actinomycetota</taxon>
        <taxon>Actinomycetes</taxon>
        <taxon>Micrococcales</taxon>
        <taxon>Micrococcaceae</taxon>
        <taxon>Sinomonas</taxon>
    </lineage>
</organism>
<gene>
    <name evidence="4" type="ORF">GCM10009849_35910</name>
</gene>
<dbReference type="InterPro" id="IPR036271">
    <property type="entry name" value="Tet_transcr_reg_TetR-rel_C_sf"/>
</dbReference>
<dbReference type="EMBL" id="BAAAQW010000014">
    <property type="protein sequence ID" value="GAA2203452.1"/>
    <property type="molecule type" value="Genomic_DNA"/>
</dbReference>
<feature type="DNA-binding region" description="H-T-H motif" evidence="2">
    <location>
        <begin position="30"/>
        <end position="49"/>
    </location>
</feature>
<dbReference type="SUPFAM" id="SSF48498">
    <property type="entry name" value="Tetracyclin repressor-like, C-terminal domain"/>
    <property type="match status" value="1"/>
</dbReference>